<dbReference type="PANTHER" id="PTHR31339:SF9">
    <property type="entry name" value="PLASMIN AND FIBRONECTIN-BINDING PROTEIN A"/>
    <property type="match status" value="1"/>
</dbReference>
<dbReference type="InterPro" id="IPR051801">
    <property type="entry name" value="GH28_Enzymes"/>
</dbReference>
<dbReference type="InterPro" id="IPR000743">
    <property type="entry name" value="Glyco_hydro_28"/>
</dbReference>
<sequence length="1299" mass="135415">MMKRKWFILIVLCLMIAQILPFSGALAAEDQSVVTVAVPDGTTNLQAPQNAFSPPESQTDSSVLLLWDKPANIYSIPNFAKYVVYRDGVQVGETTQMGYSVSGLSPGTSYTFTLKTRDTSGNLSESSSGLTIRTKASGRTLNVEDYGAVGDGSTVNTAAIQKAIDECPESCTVYIPPNKTFLSGALFLKSNMTIKIDGTLKGTTNLSDYPVIPTRFEGFELDGYASLLTLGRRDAKGPYNISNVVISGTGTIDGNGLDLGNAQKAKLGNRARGRAIMMMNAQNVYVKDLTVSYGPAWTTHFIYSDHVTFDNVKLISKNASYRIANGDGIDPDSSTNANIFNCYFHTGDDSVAIKSGKNLEGYNLGIPTEYIRVTDNVVDGSNGGYVIGSEMSGSVRHVLIQNNSVSSISWEGIDIKSSAGRGGIVEDVTFKDITISKTRLAVRLSANYSVNNDGATAPVLPILRDIHYENIVTGPGTNGSALEITGLNGSNVQNITMKNLNLKGTAGAIVNYADSISFDNVNVTATSGPAWTVSNWANIQSSNPAIQPLAVHPNIQQFDTAGRVITALTGTTFGQLIAQLSGVDGAVQNYALTDADGRAKQASDVLAAGDKLISSAKIGSANAVYMILVASDAMIQLKASHPNVTALDLAAHSLSVVPGTTGADLVTQIESPTGSVQTYTVTDSANAPKASGNLVSGDILVVTAQDGLTKNYYTINVLSISKIYEGETTAFVTSGLGTSTASDAAASGGSYRQFTGTPAVGNWLEYTVNVPAAGTYNVIFSYKTNNNRGTVQLYIDGNAQGAPVDEYASAQGFASVNLGNVTFAAAGDHKFRFVITGKNASSSAYAVTWDSIQLVSVNAVIQSITPVQLVTETEIMPDLPALVTAVYSDNSTKQAAVAWDPIAPSQYAEPGSFTVEGKVAGTSIKAVATITVTEAAPGTIAKRIASLPAPEQGATVLELPTVPDGFEIKIKQSDDLSIIKTDGTIIPPSENKTVNVVLEITRLSDGAVAVTDVIPVLVPGVQVSVAPQVTLHGTDSVYATGPFDLTVGAQHVKGSIYGYDITVHYDPAKVDLLSADALKDGLVIVDTNAVTGQLRILAVAIGDDKAANANGDLLVIHGKAKSLAEPAAVSLGAALVVANGDGAETQLGSASHDLQITYVDKAALNALIAEAQNTVNAAVEGTQTGQYPSGSKAVLNAAIDTAKAVASNPSASQQLVEQAAAALSAALQAFKASVITGIPGDLNGDGKVSIGDLAIVSKLYGKTSTDSDWDQSKFADLNHDGVIDIVDLALIARKILDAQ</sequence>
<dbReference type="InterPro" id="IPR011081">
    <property type="entry name" value="Big_4"/>
</dbReference>
<dbReference type="InterPro" id="IPR036116">
    <property type="entry name" value="FN3_sf"/>
</dbReference>
<evidence type="ECO:0000259" key="9">
    <source>
        <dbReference type="PROSITE" id="PS51766"/>
    </source>
</evidence>
<dbReference type="InterPro" id="IPR016134">
    <property type="entry name" value="Dockerin_dom"/>
</dbReference>
<keyword evidence="6" id="KW-0732">Signal</keyword>
<dbReference type="SUPFAM" id="SSF63446">
    <property type="entry name" value="Type I dockerin domain"/>
    <property type="match status" value="1"/>
</dbReference>
<dbReference type="SUPFAM" id="SSF51126">
    <property type="entry name" value="Pectin lyase-like"/>
    <property type="match status" value="1"/>
</dbReference>
<evidence type="ECO:0000313" key="10">
    <source>
        <dbReference type="EMBL" id="NOV04363.1"/>
    </source>
</evidence>
<dbReference type="PANTHER" id="PTHR31339">
    <property type="entry name" value="PECTIN LYASE-RELATED"/>
    <property type="match status" value="1"/>
</dbReference>
<dbReference type="InterPro" id="IPR008979">
    <property type="entry name" value="Galactose-bd-like_sf"/>
</dbReference>
<feature type="domain" description="Dockerin" evidence="9">
    <location>
        <begin position="1235"/>
        <end position="1299"/>
    </location>
</feature>
<dbReference type="Gene3D" id="1.20.1270.90">
    <property type="entry name" value="AF1782-like"/>
    <property type="match status" value="1"/>
</dbReference>
<dbReference type="InterPro" id="IPR036439">
    <property type="entry name" value="Dockerin_dom_sf"/>
</dbReference>
<dbReference type="CDD" id="cd14254">
    <property type="entry name" value="Dockerin_II"/>
    <property type="match status" value="1"/>
</dbReference>
<dbReference type="SMART" id="SM00060">
    <property type="entry name" value="FN3"/>
    <property type="match status" value="1"/>
</dbReference>
<feature type="domain" description="Fibronectin type-III" evidence="7">
    <location>
        <begin position="47"/>
        <end position="137"/>
    </location>
</feature>
<reference evidence="10 11" key="1">
    <citation type="submission" date="2019-10" db="EMBL/GenBank/DDBJ databases">
        <title>Description of Paenibacillus pedi sp. nov.</title>
        <authorList>
            <person name="Carlier A."/>
            <person name="Qi S."/>
        </authorList>
    </citation>
    <scope>NUCLEOTIDE SEQUENCE [LARGE SCALE GENOMIC DNA]</scope>
    <source>
        <strain evidence="10 11">LMG 31457</strain>
    </source>
</reference>
<accession>A0ABX1ZXF4</accession>
<comment type="similarity">
    <text evidence="1 5">Belongs to the glycosyl hydrolase 28 family.</text>
</comment>
<dbReference type="Gene3D" id="2.60.120.260">
    <property type="entry name" value="Galactose-binding domain-like"/>
    <property type="match status" value="1"/>
</dbReference>
<organism evidence="10 11">
    <name type="scientific">Paenibacillus planticolens</name>
    <dbReference type="NCBI Taxonomy" id="2654976"/>
    <lineage>
        <taxon>Bacteria</taxon>
        <taxon>Bacillati</taxon>
        <taxon>Bacillota</taxon>
        <taxon>Bacilli</taxon>
        <taxon>Bacillales</taxon>
        <taxon>Paenibacillaceae</taxon>
        <taxon>Paenibacillus</taxon>
    </lineage>
</organism>
<dbReference type="Proteomes" id="UP000618579">
    <property type="component" value="Unassembled WGS sequence"/>
</dbReference>
<dbReference type="InterPro" id="IPR002105">
    <property type="entry name" value="Dockerin_1_rpt"/>
</dbReference>
<evidence type="ECO:0000256" key="1">
    <source>
        <dbReference type="ARBA" id="ARBA00008834"/>
    </source>
</evidence>
<feature type="domain" description="CBM6" evidence="8">
    <location>
        <begin position="722"/>
        <end position="855"/>
    </location>
</feature>
<dbReference type="CDD" id="cd08547">
    <property type="entry name" value="Type_II_cohesin"/>
    <property type="match status" value="1"/>
</dbReference>
<keyword evidence="11" id="KW-1185">Reference proteome</keyword>
<dbReference type="InterPro" id="IPR003961">
    <property type="entry name" value="FN3_dom"/>
</dbReference>
<evidence type="ECO:0000256" key="4">
    <source>
        <dbReference type="ARBA" id="ARBA00023295"/>
    </source>
</evidence>
<evidence type="ECO:0000259" key="8">
    <source>
        <dbReference type="PROSITE" id="PS51175"/>
    </source>
</evidence>
<dbReference type="Pfam" id="PF07532">
    <property type="entry name" value="Big_4"/>
    <property type="match status" value="1"/>
</dbReference>
<dbReference type="PROSITE" id="PS50853">
    <property type="entry name" value="FN3"/>
    <property type="match status" value="1"/>
</dbReference>
<dbReference type="PROSITE" id="PS51766">
    <property type="entry name" value="DOCKERIN"/>
    <property type="match status" value="1"/>
</dbReference>
<name>A0ABX1ZXF4_9BACL</name>
<dbReference type="Gene3D" id="2.60.40.10">
    <property type="entry name" value="Immunoglobulins"/>
    <property type="match status" value="1"/>
</dbReference>
<evidence type="ECO:0000259" key="7">
    <source>
        <dbReference type="PROSITE" id="PS50853"/>
    </source>
</evidence>
<keyword evidence="4 5" id="KW-0326">Glycosidase</keyword>
<dbReference type="PROSITE" id="PS51175">
    <property type="entry name" value="CBM6"/>
    <property type="match status" value="1"/>
</dbReference>
<dbReference type="InterPro" id="IPR006626">
    <property type="entry name" value="PbH1"/>
</dbReference>
<dbReference type="InterPro" id="IPR008965">
    <property type="entry name" value="CBM2/CBM3_carb-bd_dom_sf"/>
</dbReference>
<dbReference type="EMBL" id="WHNZ01000081">
    <property type="protein sequence ID" value="NOV04363.1"/>
    <property type="molecule type" value="Genomic_DNA"/>
</dbReference>
<dbReference type="SUPFAM" id="SSF49265">
    <property type="entry name" value="Fibronectin type III"/>
    <property type="match status" value="1"/>
</dbReference>
<dbReference type="InterPro" id="IPR005084">
    <property type="entry name" value="CBM6"/>
</dbReference>
<dbReference type="Gene3D" id="2.160.20.10">
    <property type="entry name" value="Single-stranded right-handed beta-helix, Pectin lyase-like"/>
    <property type="match status" value="1"/>
</dbReference>
<dbReference type="Gene3D" id="1.10.1330.10">
    <property type="entry name" value="Dockerin domain"/>
    <property type="match status" value="1"/>
</dbReference>
<dbReference type="Pfam" id="PF00041">
    <property type="entry name" value="fn3"/>
    <property type="match status" value="1"/>
</dbReference>
<keyword evidence="3 5" id="KW-0378">Hydrolase</keyword>
<protein>
    <recommendedName>
        <fullName evidence="2">Probable pectate lyase C</fullName>
    </recommendedName>
</protein>
<dbReference type="SUPFAM" id="SSF49785">
    <property type="entry name" value="Galactose-binding domain-like"/>
    <property type="match status" value="1"/>
</dbReference>
<dbReference type="Gene3D" id="2.60.40.680">
    <property type="match status" value="1"/>
</dbReference>
<evidence type="ECO:0000313" key="11">
    <source>
        <dbReference type="Proteomes" id="UP000618579"/>
    </source>
</evidence>
<evidence type="ECO:0000256" key="2">
    <source>
        <dbReference type="ARBA" id="ARBA00016512"/>
    </source>
</evidence>
<dbReference type="Pfam" id="PF03422">
    <property type="entry name" value="CBM_6"/>
    <property type="match status" value="1"/>
</dbReference>
<dbReference type="InterPro" id="IPR012334">
    <property type="entry name" value="Pectin_lyas_fold"/>
</dbReference>
<comment type="caution">
    <text evidence="10">The sequence shown here is derived from an EMBL/GenBank/DDBJ whole genome shotgun (WGS) entry which is preliminary data.</text>
</comment>
<dbReference type="Pfam" id="PF00295">
    <property type="entry name" value="Glyco_hydro_28"/>
    <property type="match status" value="1"/>
</dbReference>
<dbReference type="Pfam" id="PF07554">
    <property type="entry name" value="FIVAR"/>
    <property type="match status" value="1"/>
</dbReference>
<dbReference type="InterPro" id="IPR018247">
    <property type="entry name" value="EF_Hand_1_Ca_BS"/>
</dbReference>
<dbReference type="CDD" id="cd00063">
    <property type="entry name" value="FN3"/>
    <property type="match status" value="1"/>
</dbReference>
<dbReference type="RefSeq" id="WP_171687164.1">
    <property type="nucleotide sequence ID" value="NZ_WHNZ01000081.1"/>
</dbReference>
<feature type="signal peptide" evidence="6">
    <location>
        <begin position="1"/>
        <end position="27"/>
    </location>
</feature>
<dbReference type="InterPro" id="IPR013783">
    <property type="entry name" value="Ig-like_fold"/>
</dbReference>
<dbReference type="Pfam" id="PF00404">
    <property type="entry name" value="Dockerin_1"/>
    <property type="match status" value="1"/>
</dbReference>
<evidence type="ECO:0000256" key="5">
    <source>
        <dbReference type="RuleBase" id="RU361169"/>
    </source>
</evidence>
<dbReference type="InterPro" id="IPR011050">
    <property type="entry name" value="Pectin_lyase_fold/virulence"/>
</dbReference>
<dbReference type="SUPFAM" id="SSF49384">
    <property type="entry name" value="Carbohydrate-binding domain"/>
    <property type="match status" value="1"/>
</dbReference>
<dbReference type="PROSITE" id="PS00018">
    <property type="entry name" value="EF_HAND_1"/>
    <property type="match status" value="2"/>
</dbReference>
<evidence type="ECO:0000256" key="3">
    <source>
        <dbReference type="ARBA" id="ARBA00022801"/>
    </source>
</evidence>
<dbReference type="SMART" id="SM00710">
    <property type="entry name" value="PbH1"/>
    <property type="match status" value="6"/>
</dbReference>
<dbReference type="InterPro" id="IPR002102">
    <property type="entry name" value="Cohesin_dom"/>
</dbReference>
<evidence type="ECO:0000256" key="6">
    <source>
        <dbReference type="SAM" id="SignalP"/>
    </source>
</evidence>
<proteinExistence type="inferred from homology"/>
<dbReference type="Pfam" id="PF00963">
    <property type="entry name" value="Cohesin"/>
    <property type="match status" value="1"/>
</dbReference>
<feature type="chain" id="PRO_5046954602" description="Probable pectate lyase C" evidence="6">
    <location>
        <begin position="28"/>
        <end position="1299"/>
    </location>
</feature>
<gene>
    <name evidence="10" type="ORF">GC097_30765</name>
</gene>